<dbReference type="InterPro" id="IPR007577">
    <property type="entry name" value="GlycoTrfase_DXD_sugar-bd_CS"/>
</dbReference>
<dbReference type="PANTHER" id="PTHR31834:SF1">
    <property type="entry name" value="INITIATION-SPECIFIC ALPHA-1,6-MANNOSYLTRANSFERASE"/>
    <property type="match status" value="1"/>
</dbReference>
<dbReference type="Gene3D" id="3.90.550.20">
    <property type="match status" value="1"/>
</dbReference>
<proteinExistence type="inferred from homology"/>
<accession>A0A0H5FS83</accession>
<evidence type="ECO:0000256" key="2">
    <source>
        <dbReference type="SAM" id="MobiDB-lite"/>
    </source>
</evidence>
<evidence type="ECO:0000256" key="1">
    <source>
        <dbReference type="ARBA" id="ARBA00009003"/>
    </source>
</evidence>
<dbReference type="GO" id="GO:0000009">
    <property type="term" value="F:alpha-1,6-mannosyltransferase activity"/>
    <property type="evidence" value="ECO:0007669"/>
    <property type="project" value="InterPro"/>
</dbReference>
<name>A0A0H5FS83_9BASI</name>
<dbReference type="AlphaFoldDB" id="A0A0H5FS83"/>
<dbReference type="GO" id="GO:0006487">
    <property type="term" value="P:protein N-linked glycosylation"/>
    <property type="evidence" value="ECO:0007669"/>
    <property type="project" value="TreeGrafter"/>
</dbReference>
<dbReference type="InterPro" id="IPR039367">
    <property type="entry name" value="Och1-like"/>
</dbReference>
<dbReference type="PANTHER" id="PTHR31834">
    <property type="entry name" value="INITIATION-SPECIFIC ALPHA-1,6-MANNOSYLTRANSFERASE"/>
    <property type="match status" value="1"/>
</dbReference>
<feature type="non-terminal residue" evidence="3">
    <location>
        <position position="1"/>
    </location>
</feature>
<dbReference type="Pfam" id="PF04488">
    <property type="entry name" value="Gly_transf_sug"/>
    <property type="match status" value="1"/>
</dbReference>
<gene>
    <name evidence="3" type="ORF">ls5931a1_00045</name>
</gene>
<dbReference type="InterPro" id="IPR029044">
    <property type="entry name" value="Nucleotide-diphossugar_trans"/>
</dbReference>
<protein>
    <recommendedName>
        <fullName evidence="4">Glycosyltransferase family 32 protein</fullName>
    </recommendedName>
</protein>
<sequence>MISALEDLVGRSKDSAVDELEPSKPVESLMTTLLCHLDLSCTDPHPIPHELFATAKIVDPVPAELSTWQDENPDHELRLFDNAAVDSWITSRFPNSTIPSTFNNFPMPILKYDLFRLLVLLTRGGTYTDADTTALRPIAEWGQDAVDLTDPILSLSSSADRPPPPPALIVGVEWSGHTERNSFNPLFTRSVGIVQWTFGASQGHPVILDATRRVIENSRKVAEGEYPGEEGDEGRLHFDPEAARAVLEWSGPAILSDSVARYLRTRWGVSLTSLARFDHPIRIGDVILLPIAALQAQDSYLRKALDWALGRNFNPLTKSQDLVMHGEC</sequence>
<reference evidence="3" key="1">
    <citation type="submission" date="2015-06" db="EMBL/GenBank/DDBJ databases">
        <title>Genetic Architecture Underlying Mating-Type Determination in the Yeast Leucosporidium scottii and the Evolution of Mating Systems in Basidiomycetes.</title>
        <authorList>
            <person name="Maia T.M."/>
            <person name="Lopes S."/>
            <person name="Almeida J.M.G.C.F."/>
            <person name="Rosa L.H."/>
            <person name="Sampaio J.P."/>
            <person name="Goncalves P."/>
            <person name="Coelho M.A."/>
        </authorList>
    </citation>
    <scope>NUCLEOTIDE SEQUENCE</scope>
</reference>
<dbReference type="GO" id="GO:0000136">
    <property type="term" value="C:mannan polymerase complex"/>
    <property type="evidence" value="ECO:0007669"/>
    <property type="project" value="TreeGrafter"/>
</dbReference>
<feature type="compositionally biased region" description="Basic and acidic residues" evidence="2">
    <location>
        <begin position="8"/>
        <end position="22"/>
    </location>
</feature>
<feature type="region of interest" description="Disordered" evidence="2">
    <location>
        <begin position="1"/>
        <end position="22"/>
    </location>
</feature>
<evidence type="ECO:0000313" key="3">
    <source>
        <dbReference type="EMBL" id="CRX79222.1"/>
    </source>
</evidence>
<evidence type="ECO:0008006" key="4">
    <source>
        <dbReference type="Google" id="ProtNLM"/>
    </source>
</evidence>
<organism evidence="3">
    <name type="scientific">Leucosporidium scottii</name>
    <dbReference type="NCBI Taxonomy" id="5278"/>
    <lineage>
        <taxon>Eukaryota</taxon>
        <taxon>Fungi</taxon>
        <taxon>Dikarya</taxon>
        <taxon>Basidiomycota</taxon>
        <taxon>Pucciniomycotina</taxon>
        <taxon>Microbotryomycetes</taxon>
        <taxon>Leucosporidiales</taxon>
        <taxon>Leucosporidium</taxon>
    </lineage>
</organism>
<comment type="similarity">
    <text evidence="1">Belongs to the glycosyltransferase 32 family.</text>
</comment>
<dbReference type="SUPFAM" id="SSF53448">
    <property type="entry name" value="Nucleotide-diphospho-sugar transferases"/>
    <property type="match status" value="1"/>
</dbReference>
<dbReference type="EMBL" id="LN868511">
    <property type="protein sequence ID" value="CRX79222.1"/>
    <property type="molecule type" value="Genomic_DNA"/>
</dbReference>